<gene>
    <name evidence="2" type="ORF">SLS60_003974</name>
</gene>
<proteinExistence type="predicted"/>
<feature type="region of interest" description="Disordered" evidence="1">
    <location>
        <begin position="468"/>
        <end position="534"/>
    </location>
</feature>
<keyword evidence="3" id="KW-1185">Reference proteome</keyword>
<name>A0ABR3RR16_9PLEO</name>
<feature type="compositionally biased region" description="Polar residues" evidence="1">
    <location>
        <begin position="484"/>
        <end position="493"/>
    </location>
</feature>
<feature type="compositionally biased region" description="Polar residues" evidence="1">
    <location>
        <begin position="70"/>
        <end position="127"/>
    </location>
</feature>
<feature type="compositionally biased region" description="Low complexity" evidence="1">
    <location>
        <begin position="522"/>
        <end position="534"/>
    </location>
</feature>
<accession>A0ABR3RR16</accession>
<feature type="compositionally biased region" description="Pro residues" evidence="1">
    <location>
        <begin position="719"/>
        <end position="728"/>
    </location>
</feature>
<sequence>MASPYETQKKRPPPIEIPRSYPQRQIVPGPNAFAIAERAAKEEQRRRAESAQKQPVSHPSTSGYGGEQQWGASTADGPSSSGDPHSNSLRKLGHSQKSASVKSRQEPTVQSRYNDRNYPSFTATQRQFLGLSEEPTSRAEIEAQKERKLFKMMGQVPDTPTDGAAPVLGDHVSINDLRQGRVSQVEVPPIPPRKDSLPPHVRQFPEFDSSFETRTLETFRAMEALSQTRTMSQLLQPPSPDTEPEDFHDSGMKLFLPSVPEMNPIPSEGGTSPSKYCPPGTADKPEFVEGEPLFSAHGDIAYTTEEEDEATHSAPLKSLDKAPLSALRAEHRSAPATPITATSGGLQHRAPQAEGTPPGQRSPQLEYLLPTVYSPPKTSVRRRAAQQTEDPFQPADRPRSDTHRLSSQRGSIPIVFQGDLSEIDPLSATARSVSNAASAPPVLAPRTYDNVTRPDLAARIMEELRIKPRNDGPATAPTHGPLQPEQSSSQLTDMLSGVSPSRADFHGYDSSSAVPSPLHRTPQAPQGAMGPQQAATNVSILNTGQAPSAFPITPIPPPPRAGIALHDHFFMTNEHIDVIAMSIYDWVSKCNNQAREAASLKHEQLRTTVEQRFDDIKSQINSVGEKADHNGNQSHNLSVQLDKLRDFIKAEVVEPLTAQTAKMNAMDHGIKELQKAVQDLQSQSQASTVVYPSPNQPKESLVNSRSQTSFPPFYDPNSPAAPPGPLGPPGFGRFGNNTQLGRTAYSRESRENSSYAFPSIGNPYHSAGAPFPNAYGGGYQQPMNNYPSVHDQQSYGYNQGLPK</sequence>
<evidence type="ECO:0000313" key="3">
    <source>
        <dbReference type="Proteomes" id="UP001521785"/>
    </source>
</evidence>
<comment type="caution">
    <text evidence="2">The sequence shown here is derived from an EMBL/GenBank/DDBJ whole genome shotgun (WGS) entry which is preliminary data.</text>
</comment>
<feature type="region of interest" description="Disordered" evidence="1">
    <location>
        <begin position="175"/>
        <end position="204"/>
    </location>
</feature>
<feature type="region of interest" description="Disordered" evidence="1">
    <location>
        <begin position="685"/>
        <end position="739"/>
    </location>
</feature>
<dbReference type="EMBL" id="JAKJXO020000004">
    <property type="protein sequence ID" value="KAL1606569.1"/>
    <property type="molecule type" value="Genomic_DNA"/>
</dbReference>
<feature type="region of interest" description="Disordered" evidence="1">
    <location>
        <begin position="1"/>
        <end position="139"/>
    </location>
</feature>
<evidence type="ECO:0000313" key="2">
    <source>
        <dbReference type="EMBL" id="KAL1606569.1"/>
    </source>
</evidence>
<feature type="region of interest" description="Disordered" evidence="1">
    <location>
        <begin position="229"/>
        <end position="411"/>
    </location>
</feature>
<feature type="compositionally biased region" description="Polar residues" evidence="1">
    <location>
        <begin position="781"/>
        <end position="797"/>
    </location>
</feature>
<reference evidence="2 3" key="1">
    <citation type="submission" date="2024-02" db="EMBL/GenBank/DDBJ databases">
        <title>De novo assembly and annotation of 12 fungi associated with fruit tree decline syndrome in Ontario, Canada.</title>
        <authorList>
            <person name="Sulman M."/>
            <person name="Ellouze W."/>
            <person name="Ilyukhin E."/>
        </authorList>
    </citation>
    <scope>NUCLEOTIDE SEQUENCE [LARGE SCALE GENOMIC DNA]</scope>
    <source>
        <strain evidence="2 3">M42-189</strain>
    </source>
</reference>
<dbReference type="Proteomes" id="UP001521785">
    <property type="component" value="Unassembled WGS sequence"/>
</dbReference>
<evidence type="ECO:0000256" key="1">
    <source>
        <dbReference type="SAM" id="MobiDB-lite"/>
    </source>
</evidence>
<feature type="compositionally biased region" description="Basic and acidic residues" evidence="1">
    <location>
        <begin position="38"/>
        <end position="50"/>
    </location>
</feature>
<feature type="compositionally biased region" description="Polar residues" evidence="1">
    <location>
        <begin position="696"/>
        <end position="710"/>
    </location>
</feature>
<feature type="region of interest" description="Disordered" evidence="1">
    <location>
        <begin position="756"/>
        <end position="803"/>
    </location>
</feature>
<protein>
    <submittedName>
        <fullName evidence="2">Uncharacterized protein</fullName>
    </submittedName>
</protein>
<organism evidence="2 3">
    <name type="scientific">Paraconiothyrium brasiliense</name>
    <dbReference type="NCBI Taxonomy" id="300254"/>
    <lineage>
        <taxon>Eukaryota</taxon>
        <taxon>Fungi</taxon>
        <taxon>Dikarya</taxon>
        <taxon>Ascomycota</taxon>
        <taxon>Pezizomycotina</taxon>
        <taxon>Dothideomycetes</taxon>
        <taxon>Pleosporomycetidae</taxon>
        <taxon>Pleosporales</taxon>
        <taxon>Massarineae</taxon>
        <taxon>Didymosphaeriaceae</taxon>
        <taxon>Paraconiothyrium</taxon>
    </lineage>
</organism>